<evidence type="ECO:0000259" key="30">
    <source>
        <dbReference type="PROSITE" id="PS50001"/>
    </source>
</evidence>
<dbReference type="GO" id="GO:0032587">
    <property type="term" value="C:ruffle membrane"/>
    <property type="evidence" value="ECO:0007669"/>
    <property type="project" value="TreeGrafter"/>
</dbReference>
<evidence type="ECO:0000256" key="29">
    <source>
        <dbReference type="SAM" id="Phobius"/>
    </source>
</evidence>
<dbReference type="PRINTS" id="PR00390">
    <property type="entry name" value="PHPHLIPASEC"/>
</dbReference>
<evidence type="ECO:0000256" key="11">
    <source>
        <dbReference type="ARBA" id="ARBA00022737"/>
    </source>
</evidence>
<dbReference type="InterPro" id="IPR001849">
    <property type="entry name" value="PH_domain"/>
</dbReference>
<reference evidence="31" key="1">
    <citation type="submission" date="2020-11" db="EMBL/GenBank/DDBJ databases">
        <authorList>
            <person name="Tran Van P."/>
        </authorList>
    </citation>
    <scope>NUCLEOTIDE SEQUENCE</scope>
</reference>
<evidence type="ECO:0000256" key="7">
    <source>
        <dbReference type="ARBA" id="ARBA00022483"/>
    </source>
</evidence>
<dbReference type="PANTHER" id="PTHR10336">
    <property type="entry name" value="PHOSPHOINOSITIDE-SPECIFIC PHOSPHOLIPASE C FAMILY PROTEIN"/>
    <property type="match status" value="1"/>
</dbReference>
<dbReference type="Gene3D" id="3.20.20.190">
    <property type="entry name" value="Phosphatidylinositol (PI) phosphodiesterase"/>
    <property type="match status" value="1"/>
</dbReference>
<keyword evidence="25" id="KW-0040">ANK repeat</keyword>
<dbReference type="InterPro" id="IPR001594">
    <property type="entry name" value="Palmitoyltrfase_DHHC"/>
</dbReference>
<evidence type="ECO:0000256" key="22">
    <source>
        <dbReference type="ARBA" id="ARBA00023224"/>
    </source>
</evidence>
<evidence type="ECO:0000256" key="16">
    <source>
        <dbReference type="ARBA" id="ARBA00022989"/>
    </source>
</evidence>
<evidence type="ECO:0000256" key="19">
    <source>
        <dbReference type="ARBA" id="ARBA00023098"/>
    </source>
</evidence>
<dbReference type="PROSITE" id="PS50297">
    <property type="entry name" value="ANK_REP_REGION"/>
    <property type="match status" value="4"/>
</dbReference>
<dbReference type="InterPro" id="IPR001192">
    <property type="entry name" value="PI-PLC_fam"/>
</dbReference>
<dbReference type="InterPro" id="IPR035024">
    <property type="entry name" value="PLC-gamma_N-SH2"/>
</dbReference>
<dbReference type="CDD" id="cd16201">
    <property type="entry name" value="EFh_PI-PLCgamma"/>
    <property type="match status" value="1"/>
</dbReference>
<gene>
    <name evidence="31" type="ORF">OSB1V03_LOCUS3284</name>
</gene>
<evidence type="ECO:0000313" key="31">
    <source>
        <dbReference type="EMBL" id="CAD7622820.1"/>
    </source>
</evidence>
<dbReference type="FunFam" id="3.20.20.190:FF:000004">
    <property type="entry name" value="1-phosphatidylinositol 4,5-bisphosphate phosphodiesterase gamma"/>
    <property type="match status" value="1"/>
</dbReference>
<dbReference type="CDD" id="cd08592">
    <property type="entry name" value="PI-PLCc_gamma"/>
    <property type="match status" value="1"/>
</dbReference>
<dbReference type="EMBL" id="CAJPIZ010001300">
    <property type="protein sequence ID" value="CAG2103250.1"/>
    <property type="molecule type" value="Genomic_DNA"/>
</dbReference>
<keyword evidence="32" id="KW-1185">Reference proteome</keyword>
<evidence type="ECO:0000256" key="26">
    <source>
        <dbReference type="PROSITE-ProRule" id="PRU00191"/>
    </source>
</evidence>
<evidence type="ECO:0000256" key="6">
    <source>
        <dbReference type="ARBA" id="ARBA00022443"/>
    </source>
</evidence>
<comment type="subcellular location">
    <subcellularLocation>
        <location evidence="3">Membrane</location>
        <topology evidence="3">Multi-pass membrane protein</topology>
    </subcellularLocation>
    <subcellularLocation>
        <location evidence="4">Target cell membrane</location>
    </subcellularLocation>
</comment>
<dbReference type="CDD" id="cd10341">
    <property type="entry name" value="SH2_N-SH2_PLC_gamma_like"/>
    <property type="match status" value="1"/>
</dbReference>
<dbReference type="Pfam" id="PF23329">
    <property type="entry name" value="EF_HAND_1_PLCG"/>
    <property type="match status" value="1"/>
</dbReference>
<dbReference type="Pfam" id="PF00017">
    <property type="entry name" value="SH2"/>
    <property type="match status" value="2"/>
</dbReference>
<dbReference type="SUPFAM" id="SSF51695">
    <property type="entry name" value="PLC-like phosphodiesterases"/>
    <property type="match status" value="1"/>
</dbReference>
<dbReference type="GO" id="GO:0048015">
    <property type="term" value="P:phosphatidylinositol-mediated signaling"/>
    <property type="evidence" value="ECO:0007669"/>
    <property type="project" value="TreeGrafter"/>
</dbReference>
<keyword evidence="22" id="KW-0807">Transducer</keyword>
<dbReference type="GO" id="GO:0044231">
    <property type="term" value="C:host cell presynaptic membrane"/>
    <property type="evidence" value="ECO:0007669"/>
    <property type="project" value="UniProtKB-KW"/>
</dbReference>
<feature type="domain" description="SH2" evidence="30">
    <location>
        <begin position="1044"/>
        <end position="1145"/>
    </location>
</feature>
<keyword evidence="19 27" id="KW-0443">Lipid metabolism</keyword>
<comment type="catalytic activity">
    <reaction evidence="1">
        <text>an N-(acyl)-sphingosylphosphoethanolamine = an N-(acyl)-sphingosyl-1,3-cyclic phosphate + ethanolamine</text>
        <dbReference type="Rhea" id="RHEA:60648"/>
        <dbReference type="ChEBI" id="CHEBI:57603"/>
        <dbReference type="ChEBI" id="CHEBI:143891"/>
        <dbReference type="ChEBI" id="CHEBI:143892"/>
    </reaction>
</comment>
<keyword evidence="23" id="KW-0456">Lyase</keyword>
<dbReference type="SUPFAM" id="SSF47473">
    <property type="entry name" value="EF-hand"/>
    <property type="match status" value="1"/>
</dbReference>
<evidence type="ECO:0000256" key="1">
    <source>
        <dbReference type="ARBA" id="ARBA00000110"/>
    </source>
</evidence>
<dbReference type="GO" id="GO:0006887">
    <property type="term" value="P:exocytosis"/>
    <property type="evidence" value="ECO:0007669"/>
    <property type="project" value="UniProtKB-KW"/>
</dbReference>
<dbReference type="GO" id="GO:0046488">
    <property type="term" value="P:phosphatidylinositol metabolic process"/>
    <property type="evidence" value="ECO:0007669"/>
    <property type="project" value="TreeGrafter"/>
</dbReference>
<dbReference type="InterPro" id="IPR056586">
    <property type="entry name" value="EF-hand_PLCG1"/>
</dbReference>
<evidence type="ECO:0000256" key="3">
    <source>
        <dbReference type="ARBA" id="ARBA00004141"/>
    </source>
</evidence>
<dbReference type="PROSITE" id="PS50088">
    <property type="entry name" value="ANK_REPEAT"/>
    <property type="match status" value="4"/>
</dbReference>
<evidence type="ECO:0000256" key="25">
    <source>
        <dbReference type="PROSITE-ProRule" id="PRU00023"/>
    </source>
</evidence>
<evidence type="ECO:0000256" key="10">
    <source>
        <dbReference type="ARBA" id="ARBA00022723"/>
    </source>
</evidence>
<evidence type="ECO:0000256" key="5">
    <source>
        <dbReference type="ARBA" id="ARBA00012368"/>
    </source>
</evidence>
<dbReference type="EMBL" id="OC855875">
    <property type="protein sequence ID" value="CAD7622820.1"/>
    <property type="molecule type" value="Genomic_DNA"/>
</dbReference>
<feature type="repeat" description="ANK" evidence="25">
    <location>
        <begin position="82"/>
        <end position="114"/>
    </location>
</feature>
<evidence type="ECO:0000256" key="18">
    <source>
        <dbReference type="ARBA" id="ARBA00023028"/>
    </source>
</evidence>
<evidence type="ECO:0000256" key="14">
    <source>
        <dbReference type="ARBA" id="ARBA00022842"/>
    </source>
</evidence>
<dbReference type="OrthoDB" id="269822at2759"/>
<feature type="transmembrane region" description="Helical" evidence="29">
    <location>
        <begin position="383"/>
        <end position="402"/>
    </location>
</feature>
<keyword evidence="13" id="KW-0106">Calcium</keyword>
<dbReference type="AlphaFoldDB" id="A0A7R9KH09"/>
<dbReference type="GO" id="GO:0051209">
    <property type="term" value="P:release of sequestered calcium ion into cytosol"/>
    <property type="evidence" value="ECO:0007669"/>
    <property type="project" value="TreeGrafter"/>
</dbReference>
<dbReference type="Pfam" id="PF12796">
    <property type="entry name" value="Ank_2"/>
    <property type="match status" value="2"/>
</dbReference>
<evidence type="ECO:0000256" key="27">
    <source>
        <dbReference type="RuleBase" id="RU361133"/>
    </source>
</evidence>
<feature type="repeat" description="ANK" evidence="25">
    <location>
        <begin position="217"/>
        <end position="249"/>
    </location>
</feature>
<dbReference type="SMART" id="SM00148">
    <property type="entry name" value="PLCXc"/>
    <property type="match status" value="1"/>
</dbReference>
<evidence type="ECO:0000256" key="17">
    <source>
        <dbReference type="ARBA" id="ARBA00022999"/>
    </source>
</evidence>
<dbReference type="SMART" id="SM00233">
    <property type="entry name" value="PH"/>
    <property type="match status" value="1"/>
</dbReference>
<feature type="region of interest" description="Disordered" evidence="28">
    <location>
        <begin position="1"/>
        <end position="45"/>
    </location>
</feature>
<dbReference type="FunFam" id="3.30.505.10:FF:000011">
    <property type="entry name" value="1-phosphatidylinositol 4,5-bisphosphate phosphodiesterase gamma"/>
    <property type="match status" value="1"/>
</dbReference>
<dbReference type="InterPro" id="IPR036770">
    <property type="entry name" value="Ankyrin_rpt-contain_sf"/>
</dbReference>
<dbReference type="SUPFAM" id="SSF48403">
    <property type="entry name" value="Ankyrin repeat"/>
    <property type="match status" value="1"/>
</dbReference>
<keyword evidence="12 27" id="KW-0378">Hydrolase</keyword>
<evidence type="ECO:0000256" key="23">
    <source>
        <dbReference type="ARBA" id="ARBA00023239"/>
    </source>
</evidence>
<dbReference type="PROSITE" id="PS50007">
    <property type="entry name" value="PIPLC_X_DOMAIN"/>
    <property type="match status" value="1"/>
</dbReference>
<dbReference type="GO" id="GO:0010634">
    <property type="term" value="P:positive regulation of epithelial cell migration"/>
    <property type="evidence" value="ECO:0007669"/>
    <property type="project" value="TreeGrafter"/>
</dbReference>
<keyword evidence="6" id="KW-0728">SH3 domain</keyword>
<evidence type="ECO:0000256" key="13">
    <source>
        <dbReference type="ARBA" id="ARBA00022837"/>
    </source>
</evidence>
<dbReference type="Gene3D" id="1.10.238.10">
    <property type="entry name" value="EF-hand"/>
    <property type="match status" value="2"/>
</dbReference>
<evidence type="ECO:0000256" key="2">
    <source>
        <dbReference type="ARBA" id="ARBA00001913"/>
    </source>
</evidence>
<dbReference type="Gene3D" id="1.25.40.20">
    <property type="entry name" value="Ankyrin repeat-containing domain"/>
    <property type="match status" value="1"/>
</dbReference>
<dbReference type="PROSITE" id="PS50216">
    <property type="entry name" value="DHHC"/>
    <property type="match status" value="1"/>
</dbReference>
<evidence type="ECO:0000256" key="20">
    <source>
        <dbReference type="ARBA" id="ARBA00023136"/>
    </source>
</evidence>
<keyword evidence="14" id="KW-0460">Magnesium</keyword>
<dbReference type="InterPro" id="IPR011993">
    <property type="entry name" value="PH-like_dom_sf"/>
</dbReference>
<protein>
    <recommendedName>
        <fullName evidence="5 27">Phosphoinositide phospholipase C</fullName>
        <ecNumber evidence="5 27">3.1.4.11</ecNumber>
    </recommendedName>
</protein>
<evidence type="ECO:0000256" key="28">
    <source>
        <dbReference type="SAM" id="MobiDB-lite"/>
    </source>
</evidence>
<keyword evidence="21" id="KW-1015">Disulfide bond</keyword>
<dbReference type="GO" id="GO:0016829">
    <property type="term" value="F:lyase activity"/>
    <property type="evidence" value="ECO:0007669"/>
    <property type="project" value="UniProtKB-KW"/>
</dbReference>
<dbReference type="InterPro" id="IPR000980">
    <property type="entry name" value="SH2"/>
</dbReference>
<keyword evidence="9 29" id="KW-0812">Transmembrane</keyword>
<keyword evidence="18" id="KW-0638">Presynaptic neurotoxin</keyword>
<feature type="compositionally biased region" description="Low complexity" evidence="28">
    <location>
        <begin position="18"/>
        <end position="43"/>
    </location>
</feature>
<dbReference type="PANTHER" id="PTHR10336:SF159">
    <property type="entry name" value="1-PHOSPHATIDYLINOSITOL 4,5-BISPHOSPHATE PHOSPHODIESTERASE GAMMA"/>
    <property type="match status" value="1"/>
</dbReference>
<feature type="repeat" description="ANK" evidence="25">
    <location>
        <begin position="116"/>
        <end position="148"/>
    </location>
</feature>
<proteinExistence type="predicted"/>
<keyword evidence="18" id="KW-0528">Neurotoxin</keyword>
<feature type="domain" description="SH2" evidence="30">
    <location>
        <begin position="1156"/>
        <end position="1227"/>
    </location>
</feature>
<keyword evidence="18" id="KW-0800">Toxin</keyword>
<dbReference type="GO" id="GO:0004435">
    <property type="term" value="F:phosphatidylinositol-4,5-bisphosphate phospholipase C activity"/>
    <property type="evidence" value="ECO:0007669"/>
    <property type="project" value="UniProtKB-EC"/>
</dbReference>
<keyword evidence="15 27" id="KW-0442">Lipid degradation</keyword>
<dbReference type="InterPro" id="IPR036860">
    <property type="entry name" value="SH2_dom_sf"/>
</dbReference>
<feature type="transmembrane region" description="Helical" evidence="29">
    <location>
        <begin position="324"/>
        <end position="346"/>
    </location>
</feature>
<accession>A0A7R9KH09</accession>
<dbReference type="PRINTS" id="PR00401">
    <property type="entry name" value="SH2DOMAIN"/>
</dbReference>
<keyword evidence="10" id="KW-0479">Metal-binding</keyword>
<keyword evidence="16 29" id="KW-1133">Transmembrane helix</keyword>
<evidence type="ECO:0000256" key="24">
    <source>
        <dbReference type="ARBA" id="ARBA00023298"/>
    </source>
</evidence>
<dbReference type="Pfam" id="PF01529">
    <property type="entry name" value="DHHC"/>
    <property type="match status" value="1"/>
</dbReference>
<dbReference type="SUPFAM" id="SSF55550">
    <property type="entry name" value="SH2 domain"/>
    <property type="match status" value="2"/>
</dbReference>
<evidence type="ECO:0000256" key="8">
    <source>
        <dbReference type="ARBA" id="ARBA00022537"/>
    </source>
</evidence>
<dbReference type="InterPro" id="IPR000909">
    <property type="entry name" value="PLipase_C_PInositol-sp_X_dom"/>
</dbReference>
<dbReference type="SMART" id="SM00252">
    <property type="entry name" value="SH2"/>
    <property type="match status" value="2"/>
</dbReference>
<dbReference type="InterPro" id="IPR011992">
    <property type="entry name" value="EF-hand-dom_pair"/>
</dbReference>
<organism evidence="31">
    <name type="scientific">Medioppia subpectinata</name>
    <dbReference type="NCBI Taxonomy" id="1979941"/>
    <lineage>
        <taxon>Eukaryota</taxon>
        <taxon>Metazoa</taxon>
        <taxon>Ecdysozoa</taxon>
        <taxon>Arthropoda</taxon>
        <taxon>Chelicerata</taxon>
        <taxon>Arachnida</taxon>
        <taxon>Acari</taxon>
        <taxon>Acariformes</taxon>
        <taxon>Sarcoptiformes</taxon>
        <taxon>Oribatida</taxon>
        <taxon>Brachypylina</taxon>
        <taxon>Oppioidea</taxon>
        <taxon>Oppiidae</taxon>
        <taxon>Medioppia</taxon>
    </lineage>
</organism>
<keyword evidence="17 26" id="KW-0727">SH2 domain</keyword>
<keyword evidence="8" id="KW-1052">Target cell membrane</keyword>
<dbReference type="SMART" id="SM00248">
    <property type="entry name" value="ANK"/>
    <property type="match status" value="5"/>
</dbReference>
<dbReference type="InterPro" id="IPR057061">
    <property type="entry name" value="PLCG_EF-hand_2"/>
</dbReference>
<evidence type="ECO:0000313" key="32">
    <source>
        <dbReference type="Proteomes" id="UP000759131"/>
    </source>
</evidence>
<evidence type="ECO:0000256" key="12">
    <source>
        <dbReference type="ARBA" id="ARBA00022801"/>
    </source>
</evidence>
<keyword evidence="24" id="KW-1053">Target membrane</keyword>
<dbReference type="GO" id="GO:0046872">
    <property type="term" value="F:metal ion binding"/>
    <property type="evidence" value="ECO:0007669"/>
    <property type="project" value="UniProtKB-KW"/>
</dbReference>
<dbReference type="PROSITE" id="PS50001">
    <property type="entry name" value="SH2"/>
    <property type="match status" value="2"/>
</dbReference>
<dbReference type="SUPFAM" id="SSF50729">
    <property type="entry name" value="PH domain-like"/>
    <property type="match status" value="1"/>
</dbReference>
<keyword evidence="11" id="KW-0677">Repeat</keyword>
<keyword evidence="20 29" id="KW-0472">Membrane</keyword>
<sequence>MRDGNELEPNPCSPLYLATASAPQSATEESSAATTASGVASAEKTGPDVNELDIVRATQYGAFERCKELLESGYDVNERDAENVTLLHWAAINNRRDLVKYYIGKGANVDAVGGDLQSTPLHWATRQGHLSMVVLLVHHRADPAILDGEGTNCLHLAAQFGHTSIAAYLVAKGQEINASDANGMTPLMWSAFRVNASDPTRLFITLGASLSLCDKQNRNTALHWAVFSRNASTVGLLLKAGANVSAKNGAGDTALEMANKLNGNVWLRRRLEDAHKKERVFITCLIRKPLRSKHCSLCNQCVARFDHHCPWVANCVGALNHKYFIWYLMSLYLVIVWYLYGTYLYIEKHMTYNEDSNVWTIISYSWSHNGWITWCALNAAVHSTWVFCLVWCQLYQIVWLGMTTNERMNCRRYKHFKRDDNGGPISPFNRGVCYNLLDFCEWKAYRFRRSENKDWSTESITRFGSRVTPPDPMRPMNGSSRGGGGGPWGAAGGHPMMAGVSFSAASKEMEDIIRRLQSGSVLTKFFNKRKPERKTFFVRIDARQLVWTTGSVDLKSGIDGLIDLREVKEVRSGPISKIMDKMVEEDPASRKWETCLSILYGQTFRLKTLSCIANTPRECEQWVRGLRFLFEETQRASHYLQLDLWLRKEFYLTENSKSVISLKELKAFLTRNNSKIQNNKLKEYFQEIDHKKTGEMGFDGFSTFYHNLIYDNKIFCEYFASYSNDRKLITAQEFANFLDAEQREPIDDDLKTVHKQMKEFLRDLRRESSEPYFTIKEFMNYLFSKQNEIWDTSHDVVNQDMDRPLTHYWIASSHNTYLTKDQVTSESSTDAYARCLRMGCRCIELDCWDGPEGKPLIFHGHTLTTRIKFIDVIKTIKEYAFVTSEYPVILSIENHCSIPQQKYMAQAFRDVFGDLLLTQLVEKDGVAMPSPNQLKRKFIIKHKKLPEGSDEKFIPIKTNDDNITDMDVSNSVKNGVLYLEDPIDRICTEWKPHFFMLTNDRMYYAENDHNSEEDDDNDGERHNGLAHREGSLIGTEELHLDEKWFHGKLAGGRNQAEALLHRYSHLGNGTFLVRDSDTFVGDYSLSFWREGRVNHCRIKQKQERTGTKYHLIDSVTFDTLYGLITHYQSHPLRSQEFAIQLTEPVPQPNSHEGKDWYHSNMTRVQAEDMLKRLRYDGAFLVRPSEKEENSFSISFRPDKKGAVISEPFEHILRLDSCHIRVIPVLAF</sequence>
<dbReference type="Pfam" id="PF00388">
    <property type="entry name" value="PI-PLC-X"/>
    <property type="match status" value="1"/>
</dbReference>
<dbReference type="Pfam" id="PF23583">
    <property type="entry name" value="EF_HAND_2_PLCG"/>
    <property type="match status" value="1"/>
</dbReference>
<dbReference type="GO" id="GO:0016042">
    <property type="term" value="P:lipid catabolic process"/>
    <property type="evidence" value="ECO:0007669"/>
    <property type="project" value="UniProtKB-KW"/>
</dbReference>
<evidence type="ECO:0000256" key="21">
    <source>
        <dbReference type="ARBA" id="ARBA00023157"/>
    </source>
</evidence>
<dbReference type="EC" id="3.1.4.11" evidence="5 27"/>
<comment type="cofactor">
    <cofactor evidence="2">
        <name>Ca(2+)</name>
        <dbReference type="ChEBI" id="CHEBI:29108"/>
    </cofactor>
</comment>
<comment type="catalytic activity">
    <reaction evidence="27">
        <text>a 1,2-diacyl-sn-glycero-3-phospho-(1D-myo-inositol-4,5-bisphosphate) + H2O = 1D-myo-inositol 1,4,5-trisphosphate + a 1,2-diacyl-sn-glycerol + H(+)</text>
        <dbReference type="Rhea" id="RHEA:33179"/>
        <dbReference type="ChEBI" id="CHEBI:15377"/>
        <dbReference type="ChEBI" id="CHEBI:15378"/>
        <dbReference type="ChEBI" id="CHEBI:17815"/>
        <dbReference type="ChEBI" id="CHEBI:58456"/>
        <dbReference type="ChEBI" id="CHEBI:203600"/>
        <dbReference type="EC" id="3.1.4.11"/>
    </reaction>
</comment>
<dbReference type="Proteomes" id="UP000759131">
    <property type="component" value="Unassembled WGS sequence"/>
</dbReference>
<evidence type="ECO:0000256" key="15">
    <source>
        <dbReference type="ARBA" id="ARBA00022963"/>
    </source>
</evidence>
<keyword evidence="7" id="KW-0268">Exocytosis</keyword>
<name>A0A7R9KH09_9ACAR</name>
<evidence type="ECO:0000256" key="4">
    <source>
        <dbReference type="ARBA" id="ARBA00004175"/>
    </source>
</evidence>
<dbReference type="Gene3D" id="2.30.29.30">
    <property type="entry name" value="Pleckstrin-homology domain (PH domain)/Phosphotyrosine-binding domain (PTB)"/>
    <property type="match status" value="1"/>
</dbReference>
<dbReference type="GO" id="GO:0044218">
    <property type="term" value="C:other organism cell membrane"/>
    <property type="evidence" value="ECO:0007669"/>
    <property type="project" value="UniProtKB-KW"/>
</dbReference>
<dbReference type="InterPro" id="IPR002110">
    <property type="entry name" value="Ankyrin_rpt"/>
</dbReference>
<feature type="repeat" description="ANK" evidence="25">
    <location>
        <begin position="149"/>
        <end position="181"/>
    </location>
</feature>
<dbReference type="GO" id="GO:0016409">
    <property type="term" value="F:palmitoyltransferase activity"/>
    <property type="evidence" value="ECO:0007669"/>
    <property type="project" value="InterPro"/>
</dbReference>
<evidence type="ECO:0000256" key="9">
    <source>
        <dbReference type="ARBA" id="ARBA00022692"/>
    </source>
</evidence>
<dbReference type="InterPro" id="IPR017946">
    <property type="entry name" value="PLC-like_Pdiesterase_TIM-brl"/>
</dbReference>
<feature type="non-terminal residue" evidence="31">
    <location>
        <position position="1"/>
    </location>
</feature>
<feature type="region of interest" description="Disordered" evidence="28">
    <location>
        <begin position="466"/>
        <end position="488"/>
    </location>
</feature>
<dbReference type="Gene3D" id="3.30.505.10">
    <property type="entry name" value="SH2 domain"/>
    <property type="match status" value="2"/>
</dbReference>